<gene>
    <name evidence="3" type="ORF">METZ01_LOCUS468564</name>
</gene>
<dbReference type="AlphaFoldDB" id="A0A383B7C6"/>
<evidence type="ECO:0000256" key="1">
    <source>
        <dbReference type="ARBA" id="ARBA00006484"/>
    </source>
</evidence>
<organism evidence="3">
    <name type="scientific">marine metagenome</name>
    <dbReference type="NCBI Taxonomy" id="408172"/>
    <lineage>
        <taxon>unclassified sequences</taxon>
        <taxon>metagenomes</taxon>
        <taxon>ecological metagenomes</taxon>
    </lineage>
</organism>
<dbReference type="SUPFAM" id="SSF51735">
    <property type="entry name" value="NAD(P)-binding Rossmann-fold domains"/>
    <property type="match status" value="1"/>
</dbReference>
<evidence type="ECO:0000256" key="2">
    <source>
        <dbReference type="ARBA" id="ARBA00023002"/>
    </source>
</evidence>
<proteinExistence type="inferred from homology"/>
<accession>A0A383B7C6</accession>
<dbReference type="InterPro" id="IPR002347">
    <property type="entry name" value="SDR_fam"/>
</dbReference>
<name>A0A383B7C6_9ZZZZ</name>
<reference evidence="3" key="1">
    <citation type="submission" date="2018-05" db="EMBL/GenBank/DDBJ databases">
        <authorList>
            <person name="Lanie J.A."/>
            <person name="Ng W.-L."/>
            <person name="Kazmierczak K.M."/>
            <person name="Andrzejewski T.M."/>
            <person name="Davidsen T.M."/>
            <person name="Wayne K.J."/>
            <person name="Tettelin H."/>
            <person name="Glass J.I."/>
            <person name="Rusch D."/>
            <person name="Podicherti R."/>
            <person name="Tsui H.-C.T."/>
            <person name="Winkler M.E."/>
        </authorList>
    </citation>
    <scope>NUCLEOTIDE SEQUENCE</scope>
</reference>
<protein>
    <submittedName>
        <fullName evidence="3">Uncharacterized protein</fullName>
    </submittedName>
</protein>
<comment type="similarity">
    <text evidence="1">Belongs to the short-chain dehydrogenases/reductases (SDR) family.</text>
</comment>
<dbReference type="InterPro" id="IPR036291">
    <property type="entry name" value="NAD(P)-bd_dom_sf"/>
</dbReference>
<dbReference type="PANTHER" id="PTHR43639">
    <property type="entry name" value="OXIDOREDUCTASE, SHORT-CHAIN DEHYDROGENASE/REDUCTASE FAMILY (AFU_ORTHOLOGUE AFUA_5G02870)"/>
    <property type="match status" value="1"/>
</dbReference>
<dbReference type="Pfam" id="PF00106">
    <property type="entry name" value="adh_short"/>
    <property type="match status" value="1"/>
</dbReference>
<feature type="non-terminal residue" evidence="3">
    <location>
        <position position="76"/>
    </location>
</feature>
<evidence type="ECO:0000313" key="3">
    <source>
        <dbReference type="EMBL" id="SVE15710.1"/>
    </source>
</evidence>
<dbReference type="Gene3D" id="3.40.50.720">
    <property type="entry name" value="NAD(P)-binding Rossmann-like Domain"/>
    <property type="match status" value="1"/>
</dbReference>
<dbReference type="PANTHER" id="PTHR43639:SF1">
    <property type="entry name" value="SHORT-CHAIN DEHYDROGENASE_REDUCTASE FAMILY PROTEIN"/>
    <property type="match status" value="1"/>
</dbReference>
<dbReference type="EMBL" id="UINC01197962">
    <property type="protein sequence ID" value="SVE15710.1"/>
    <property type="molecule type" value="Genomic_DNA"/>
</dbReference>
<keyword evidence="2" id="KW-0560">Oxidoreductase</keyword>
<sequence length="76" mass="8086">MSSKVAIITGARRGIGRAIATTLAGEGYDIAVHDIEIDELAWQTEESVRALGRECLLIEADLEKSDAAKSLVKSTA</sequence>
<dbReference type="GO" id="GO:0016491">
    <property type="term" value="F:oxidoreductase activity"/>
    <property type="evidence" value="ECO:0007669"/>
    <property type="project" value="UniProtKB-KW"/>
</dbReference>